<dbReference type="Proteomes" id="UP000322294">
    <property type="component" value="Unassembled WGS sequence"/>
</dbReference>
<reference evidence="1 2" key="1">
    <citation type="submission" date="2019-07" db="EMBL/GenBank/DDBJ databases">
        <title>Genomic Encyclopedia of Type Strains, Phase I: the one thousand microbial genomes (KMG-I) project.</title>
        <authorList>
            <person name="Kyrpides N."/>
        </authorList>
    </citation>
    <scope>NUCLEOTIDE SEQUENCE [LARGE SCALE GENOMIC DNA]</scope>
    <source>
        <strain evidence="1 2">DSM 16647</strain>
    </source>
</reference>
<gene>
    <name evidence="1" type="ORF">LZ11_00888</name>
</gene>
<evidence type="ECO:0000313" key="1">
    <source>
        <dbReference type="EMBL" id="TYP56825.1"/>
    </source>
</evidence>
<comment type="caution">
    <text evidence="1">The sequence shown here is derived from an EMBL/GenBank/DDBJ whole genome shotgun (WGS) entry which is preliminary data.</text>
</comment>
<proteinExistence type="predicted"/>
<protein>
    <submittedName>
        <fullName evidence="1">Uncharacterized protein</fullName>
    </submittedName>
</protein>
<organism evidence="1 2">
    <name type="scientific">Thermosediminibacter litoriperuensis</name>
    <dbReference type="NCBI Taxonomy" id="291989"/>
    <lineage>
        <taxon>Bacteria</taxon>
        <taxon>Bacillati</taxon>
        <taxon>Bacillota</taxon>
        <taxon>Clostridia</taxon>
        <taxon>Thermosediminibacterales</taxon>
        <taxon>Thermosediminibacteraceae</taxon>
        <taxon>Thermosediminibacter</taxon>
    </lineage>
</organism>
<sequence length="65" mass="7475">MKGHPLDYELSYILWSGIYGALRKAIERKDKEAVEPLKKAVEYYNEHFVTSGKCLVEMLGELEAL</sequence>
<evidence type="ECO:0000313" key="2">
    <source>
        <dbReference type="Proteomes" id="UP000322294"/>
    </source>
</evidence>
<name>A0A5S5AWR5_9FIRM</name>
<dbReference type="RefSeq" id="WP_148866678.1">
    <property type="nucleotide sequence ID" value="NZ_VNHO01000007.1"/>
</dbReference>
<accession>A0A5S5AWR5</accession>
<dbReference type="AlphaFoldDB" id="A0A5S5AWR5"/>
<dbReference type="OrthoDB" id="9902397at2"/>
<keyword evidence="2" id="KW-1185">Reference proteome</keyword>
<dbReference type="EMBL" id="VNHO01000007">
    <property type="protein sequence ID" value="TYP56825.1"/>
    <property type="molecule type" value="Genomic_DNA"/>
</dbReference>